<accession>A0ABQ4SHW4</accession>
<organism evidence="1 2">
    <name type="scientific">Methylobacterium isbiliense</name>
    <dbReference type="NCBI Taxonomy" id="315478"/>
    <lineage>
        <taxon>Bacteria</taxon>
        <taxon>Pseudomonadati</taxon>
        <taxon>Pseudomonadota</taxon>
        <taxon>Alphaproteobacteria</taxon>
        <taxon>Hyphomicrobiales</taxon>
        <taxon>Methylobacteriaceae</taxon>
        <taxon>Methylobacterium</taxon>
    </lineage>
</organism>
<protein>
    <submittedName>
        <fullName evidence="1">Uncharacterized protein</fullName>
    </submittedName>
</protein>
<reference evidence="1" key="2">
    <citation type="submission" date="2021-08" db="EMBL/GenBank/DDBJ databases">
        <authorList>
            <person name="Tani A."/>
            <person name="Ola A."/>
            <person name="Ogura Y."/>
            <person name="Katsura K."/>
            <person name="Hayashi T."/>
        </authorList>
    </citation>
    <scope>NUCLEOTIDE SEQUENCE</scope>
    <source>
        <strain evidence="1">DSM 17168</strain>
    </source>
</reference>
<reference evidence="1" key="1">
    <citation type="journal article" date="2021" name="Front. Microbiol.">
        <title>Comprehensive Comparative Genomics and Phenotyping of Methylobacterium Species.</title>
        <authorList>
            <person name="Alessa O."/>
            <person name="Ogura Y."/>
            <person name="Fujitani Y."/>
            <person name="Takami H."/>
            <person name="Hayashi T."/>
            <person name="Sahin N."/>
            <person name="Tani A."/>
        </authorList>
    </citation>
    <scope>NUCLEOTIDE SEQUENCE</scope>
    <source>
        <strain evidence="1">DSM 17168</strain>
    </source>
</reference>
<sequence>MPPRWGVHPKVGTIRVDHCGALVLVISGPILSITSDTIRHRGLTFYRKPHLPSGVPLWSFGR</sequence>
<evidence type="ECO:0000313" key="2">
    <source>
        <dbReference type="Proteomes" id="UP001055153"/>
    </source>
</evidence>
<keyword evidence="2" id="KW-1185">Reference proteome</keyword>
<comment type="caution">
    <text evidence="1">The sequence shown here is derived from an EMBL/GenBank/DDBJ whole genome shotgun (WGS) entry which is preliminary data.</text>
</comment>
<evidence type="ECO:0000313" key="1">
    <source>
        <dbReference type="EMBL" id="GJE02816.1"/>
    </source>
</evidence>
<proteinExistence type="predicted"/>
<dbReference type="Proteomes" id="UP001055153">
    <property type="component" value="Unassembled WGS sequence"/>
</dbReference>
<name>A0ABQ4SHW4_9HYPH</name>
<gene>
    <name evidence="1" type="ORF">GMJLKIPL_4765</name>
</gene>
<dbReference type="EMBL" id="BPQQ01000061">
    <property type="protein sequence ID" value="GJE02816.1"/>
    <property type="molecule type" value="Genomic_DNA"/>
</dbReference>